<accession>M1NIQ6</accession>
<dbReference type="AlphaFoldDB" id="M1NIQ6"/>
<dbReference type="HAMAP" id="MF_00135">
    <property type="entry name" value="PRAI"/>
    <property type="match status" value="1"/>
</dbReference>
<dbReference type="EC" id="5.3.1.24" evidence="4 10"/>
<evidence type="ECO:0000313" key="12">
    <source>
        <dbReference type="EMBL" id="AGF79444.1"/>
    </source>
</evidence>
<sequence>MHSRTRIKMCGMTREKDVEAGVNAGLDALGFIFYEKSPRNVYPDFVRAVISKVPPFVDCVGVFVDRDREEVQEIIEYCGLSHAQLHGKESPKYCERVERFTSPCHVIKAFRVGTNSKKEDFSPYDDLVHGYLLDTYEKGSVGGTGTSFDWSIIEALELQRPMILAGGLSPNNVENAIRNVSPFGVDVNSGVEVEPGIKDHELLKEFVRIVRQADAR</sequence>
<evidence type="ECO:0000256" key="3">
    <source>
        <dbReference type="ARBA" id="ARBA00007571"/>
    </source>
</evidence>
<keyword evidence="7 10" id="KW-0822">Tryptophan biosynthesis</keyword>
<dbReference type="InterPro" id="IPR044643">
    <property type="entry name" value="TrpF_fam"/>
</dbReference>
<dbReference type="Proteomes" id="UP000011721">
    <property type="component" value="Chromosome"/>
</dbReference>
<evidence type="ECO:0000256" key="9">
    <source>
        <dbReference type="ARBA" id="ARBA00023235"/>
    </source>
</evidence>
<dbReference type="PATRIC" id="fig|1167006.5.peg.3147"/>
<dbReference type="RefSeq" id="WP_015405130.1">
    <property type="nucleotide sequence ID" value="NC_020304.1"/>
</dbReference>
<keyword evidence="8 10" id="KW-0057">Aromatic amino acid biosynthesis</keyword>
<dbReference type="GO" id="GO:0004640">
    <property type="term" value="F:phosphoribosylanthranilate isomerase activity"/>
    <property type="evidence" value="ECO:0007669"/>
    <property type="project" value="UniProtKB-UniRule"/>
</dbReference>
<dbReference type="UniPathway" id="UPA00035">
    <property type="reaction ID" value="UER00042"/>
</dbReference>
<dbReference type="Gene3D" id="3.20.20.70">
    <property type="entry name" value="Aldolase class I"/>
    <property type="match status" value="1"/>
</dbReference>
<dbReference type="NCBIfam" id="NF002298">
    <property type="entry name" value="PRK01222.1-4"/>
    <property type="match status" value="1"/>
</dbReference>
<dbReference type="eggNOG" id="COG0135">
    <property type="taxonomic scope" value="Bacteria"/>
</dbReference>
<dbReference type="InterPro" id="IPR001240">
    <property type="entry name" value="PRAI_dom"/>
</dbReference>
<dbReference type="InterPro" id="IPR013785">
    <property type="entry name" value="Aldolase_TIM"/>
</dbReference>
<keyword evidence="9 10" id="KW-0413">Isomerase</keyword>
<feature type="domain" description="N-(5'phosphoribosyl) anthranilate isomerase (PRAI)" evidence="11">
    <location>
        <begin position="8"/>
        <end position="207"/>
    </location>
</feature>
<dbReference type="HOGENOM" id="CLU_076364_2_0_7"/>
<reference evidence="13" key="1">
    <citation type="journal article" date="2013" name="Stand. Genomic Sci.">
        <title>Complete genome sequence of Desulfocapsa sulfexigens, a marine deltaproteobacterium specialized in disproportionating inorganic sulfur compounds.</title>
        <authorList>
            <person name="Finster K.W."/>
            <person name="Kjeldsen K.U."/>
            <person name="Kube M."/>
            <person name="Reinhardt R."/>
            <person name="Mussmann M."/>
            <person name="Amann R."/>
            <person name="Schreiber L."/>
        </authorList>
    </citation>
    <scope>NUCLEOTIDE SEQUENCE [LARGE SCALE GENOMIC DNA]</scope>
    <source>
        <strain evidence="13">DSM 10523 / SB164P1</strain>
    </source>
</reference>
<dbReference type="EMBL" id="CP003985">
    <property type="protein sequence ID" value="AGF79444.1"/>
    <property type="molecule type" value="Genomic_DNA"/>
</dbReference>
<gene>
    <name evidence="10" type="primary">trpF</name>
    <name evidence="12" type="ordered locus">UWK_02914</name>
</gene>
<dbReference type="CDD" id="cd00405">
    <property type="entry name" value="PRAI"/>
    <property type="match status" value="1"/>
</dbReference>
<name>M1NIQ6_DESSD</name>
<evidence type="ECO:0000256" key="6">
    <source>
        <dbReference type="ARBA" id="ARBA00022605"/>
    </source>
</evidence>
<evidence type="ECO:0000256" key="5">
    <source>
        <dbReference type="ARBA" id="ARBA00022272"/>
    </source>
</evidence>
<evidence type="ECO:0000259" key="11">
    <source>
        <dbReference type="Pfam" id="PF00697"/>
    </source>
</evidence>
<dbReference type="GO" id="GO:0000162">
    <property type="term" value="P:L-tryptophan biosynthetic process"/>
    <property type="evidence" value="ECO:0007669"/>
    <property type="project" value="UniProtKB-UniRule"/>
</dbReference>
<protein>
    <recommendedName>
        <fullName evidence="5 10">N-(5'-phosphoribosyl)anthranilate isomerase</fullName>
        <shortName evidence="10">PRAI</shortName>
        <ecNumber evidence="4 10">5.3.1.24</ecNumber>
    </recommendedName>
</protein>
<evidence type="ECO:0000256" key="10">
    <source>
        <dbReference type="HAMAP-Rule" id="MF_00135"/>
    </source>
</evidence>
<organism evidence="12 13">
    <name type="scientific">Desulfocapsa sulfexigens (strain DSM 10523 / SB164P1)</name>
    <dbReference type="NCBI Taxonomy" id="1167006"/>
    <lineage>
        <taxon>Bacteria</taxon>
        <taxon>Pseudomonadati</taxon>
        <taxon>Thermodesulfobacteriota</taxon>
        <taxon>Desulfobulbia</taxon>
        <taxon>Desulfobulbales</taxon>
        <taxon>Desulfocapsaceae</taxon>
        <taxon>Desulfocapsa</taxon>
    </lineage>
</organism>
<evidence type="ECO:0000256" key="1">
    <source>
        <dbReference type="ARBA" id="ARBA00001164"/>
    </source>
</evidence>
<proteinExistence type="inferred from homology"/>
<dbReference type="PANTHER" id="PTHR42894">
    <property type="entry name" value="N-(5'-PHOSPHORIBOSYL)ANTHRANILATE ISOMERASE"/>
    <property type="match status" value="1"/>
</dbReference>
<evidence type="ECO:0000256" key="4">
    <source>
        <dbReference type="ARBA" id="ARBA00012572"/>
    </source>
</evidence>
<dbReference type="SUPFAM" id="SSF51366">
    <property type="entry name" value="Ribulose-phoshate binding barrel"/>
    <property type="match status" value="1"/>
</dbReference>
<keyword evidence="13" id="KW-1185">Reference proteome</keyword>
<evidence type="ECO:0000256" key="8">
    <source>
        <dbReference type="ARBA" id="ARBA00023141"/>
    </source>
</evidence>
<dbReference type="STRING" id="1167006.UWK_02914"/>
<keyword evidence="6 10" id="KW-0028">Amino-acid biosynthesis</keyword>
<dbReference type="FunFam" id="3.20.20.70:FF:000075">
    <property type="entry name" value="Tryptophan biosynthesis protein TRP1"/>
    <property type="match status" value="1"/>
</dbReference>
<dbReference type="Pfam" id="PF00697">
    <property type="entry name" value="PRAI"/>
    <property type="match status" value="1"/>
</dbReference>
<evidence type="ECO:0000256" key="2">
    <source>
        <dbReference type="ARBA" id="ARBA00004664"/>
    </source>
</evidence>
<dbReference type="InterPro" id="IPR011060">
    <property type="entry name" value="RibuloseP-bd_barrel"/>
</dbReference>
<evidence type="ECO:0000256" key="7">
    <source>
        <dbReference type="ARBA" id="ARBA00022822"/>
    </source>
</evidence>
<evidence type="ECO:0000313" key="13">
    <source>
        <dbReference type="Proteomes" id="UP000011721"/>
    </source>
</evidence>
<dbReference type="OrthoDB" id="9796196at2"/>
<dbReference type="PANTHER" id="PTHR42894:SF1">
    <property type="entry name" value="N-(5'-PHOSPHORIBOSYL)ANTHRANILATE ISOMERASE"/>
    <property type="match status" value="1"/>
</dbReference>
<dbReference type="KEGG" id="dsf:UWK_02914"/>
<comment type="pathway">
    <text evidence="2 10">Amino-acid biosynthesis; L-tryptophan biosynthesis; L-tryptophan from chorismate: step 3/5.</text>
</comment>
<comment type="similarity">
    <text evidence="3 10">Belongs to the TrpF family.</text>
</comment>
<comment type="catalytic activity">
    <reaction evidence="1 10">
        <text>N-(5-phospho-beta-D-ribosyl)anthranilate = 1-(2-carboxyphenylamino)-1-deoxy-D-ribulose 5-phosphate</text>
        <dbReference type="Rhea" id="RHEA:21540"/>
        <dbReference type="ChEBI" id="CHEBI:18277"/>
        <dbReference type="ChEBI" id="CHEBI:58613"/>
        <dbReference type="EC" id="5.3.1.24"/>
    </reaction>
</comment>